<name>A0A0M0LLT7_9BACL</name>
<dbReference type="EMBL" id="LILB01000001">
    <property type="protein sequence ID" value="KOO52035.1"/>
    <property type="molecule type" value="Genomic_DNA"/>
</dbReference>
<comment type="caution">
    <text evidence="1">The sequence shown here is derived from an EMBL/GenBank/DDBJ whole genome shotgun (WGS) entry which is preliminary data.</text>
</comment>
<evidence type="ECO:0000313" key="1">
    <source>
        <dbReference type="EMBL" id="KOO52035.1"/>
    </source>
</evidence>
<organism evidence="1 2">
    <name type="scientific">Viridibacillus arvi</name>
    <dbReference type="NCBI Taxonomy" id="263475"/>
    <lineage>
        <taxon>Bacteria</taxon>
        <taxon>Bacillati</taxon>
        <taxon>Bacillota</taxon>
        <taxon>Bacilli</taxon>
        <taxon>Bacillales</taxon>
        <taxon>Caryophanaceae</taxon>
        <taxon>Viridibacillus</taxon>
    </lineage>
</organism>
<dbReference type="GeneID" id="301135724"/>
<protein>
    <submittedName>
        <fullName evidence="1">Uncharacterized protein</fullName>
    </submittedName>
</protein>
<accession>A0A0M0LLT7</accession>
<sequence>MNMKRNGILVDDPAARVKRTKVNHRKQQSMVKYTQYVEMKSKFNDFATVVTPVKDEYIKQLINEGYYITGSFKGRDWCKEYHVQIS</sequence>
<keyword evidence="2" id="KW-1185">Reference proteome</keyword>
<dbReference type="AlphaFoldDB" id="A0A0M0LLT7"/>
<dbReference type="Proteomes" id="UP000036867">
    <property type="component" value="Unassembled WGS sequence"/>
</dbReference>
<dbReference type="RefSeq" id="WP_053416207.1">
    <property type="nucleotide sequence ID" value="NZ_LILB01000001.1"/>
</dbReference>
<dbReference type="OrthoDB" id="2454294at2"/>
<reference evidence="2" key="1">
    <citation type="submission" date="2015-08" db="EMBL/GenBank/DDBJ databases">
        <title>Fjat-10028 dsm 16317.</title>
        <authorList>
            <person name="Liu B."/>
            <person name="Wang J."/>
            <person name="Zhu Y."/>
            <person name="Liu G."/>
            <person name="Chen Q."/>
            <person name="Chen Z."/>
            <person name="Lan J."/>
            <person name="Che J."/>
            <person name="Ge C."/>
            <person name="Shi H."/>
            <person name="Pan Z."/>
            <person name="Liu X."/>
        </authorList>
    </citation>
    <scope>NUCLEOTIDE SEQUENCE [LARGE SCALE GENOMIC DNA]</scope>
    <source>
        <strain evidence="2">DSM 16317</strain>
    </source>
</reference>
<gene>
    <name evidence="1" type="ORF">AMD00_06350</name>
</gene>
<evidence type="ECO:0000313" key="2">
    <source>
        <dbReference type="Proteomes" id="UP000036867"/>
    </source>
</evidence>
<proteinExistence type="predicted"/>